<gene>
    <name evidence="2" type="ORF">mMyoMyo1_008169</name>
</gene>
<accession>A0A7J8ANQ4</accession>
<comment type="caution">
    <text evidence="2">The sequence shown here is derived from an EMBL/GenBank/DDBJ whole genome shotgun (WGS) entry which is preliminary data.</text>
</comment>
<evidence type="ECO:0000256" key="1">
    <source>
        <dbReference type="SAM" id="MobiDB-lite"/>
    </source>
</evidence>
<proteinExistence type="predicted"/>
<name>A0A7J8ANQ4_MYOMY</name>
<evidence type="ECO:0000313" key="3">
    <source>
        <dbReference type="Proteomes" id="UP000527355"/>
    </source>
</evidence>
<dbReference type="EMBL" id="JABWUV010000001">
    <property type="protein sequence ID" value="KAF6387720.1"/>
    <property type="molecule type" value="Genomic_DNA"/>
</dbReference>
<reference evidence="2 3" key="1">
    <citation type="journal article" date="2020" name="Nature">
        <title>Six reference-quality genomes reveal evolution of bat adaptations.</title>
        <authorList>
            <person name="Jebb D."/>
            <person name="Huang Z."/>
            <person name="Pippel M."/>
            <person name="Hughes G.M."/>
            <person name="Lavrichenko K."/>
            <person name="Devanna P."/>
            <person name="Winkler S."/>
            <person name="Jermiin L.S."/>
            <person name="Skirmuntt E.C."/>
            <person name="Katzourakis A."/>
            <person name="Burkitt-Gray L."/>
            <person name="Ray D.A."/>
            <person name="Sullivan K.A.M."/>
            <person name="Roscito J.G."/>
            <person name="Kirilenko B.M."/>
            <person name="Davalos L.M."/>
            <person name="Corthals A.P."/>
            <person name="Power M.L."/>
            <person name="Jones G."/>
            <person name="Ransome R.D."/>
            <person name="Dechmann D.K.N."/>
            <person name="Locatelli A.G."/>
            <person name="Puechmaille S.J."/>
            <person name="Fedrigo O."/>
            <person name="Jarvis E.D."/>
            <person name="Hiller M."/>
            <person name="Vernes S.C."/>
            <person name="Myers E.W."/>
            <person name="Teeling E.C."/>
        </authorList>
    </citation>
    <scope>NUCLEOTIDE SEQUENCE [LARGE SCALE GENOMIC DNA]</scope>
    <source>
        <strain evidence="2">MMyoMyo1</strain>
        <tissue evidence="2">Flight muscle</tissue>
    </source>
</reference>
<evidence type="ECO:0000313" key="2">
    <source>
        <dbReference type="EMBL" id="KAF6387720.1"/>
    </source>
</evidence>
<protein>
    <submittedName>
        <fullName evidence="2">Uncharacterized protein</fullName>
    </submittedName>
</protein>
<dbReference type="Proteomes" id="UP000527355">
    <property type="component" value="Unassembled WGS sequence"/>
</dbReference>
<organism evidence="2 3">
    <name type="scientific">Myotis myotis</name>
    <name type="common">Greater mouse-eared bat</name>
    <name type="synonym">Vespertilio myotis</name>
    <dbReference type="NCBI Taxonomy" id="51298"/>
    <lineage>
        <taxon>Eukaryota</taxon>
        <taxon>Metazoa</taxon>
        <taxon>Chordata</taxon>
        <taxon>Craniata</taxon>
        <taxon>Vertebrata</taxon>
        <taxon>Euteleostomi</taxon>
        <taxon>Mammalia</taxon>
        <taxon>Eutheria</taxon>
        <taxon>Laurasiatheria</taxon>
        <taxon>Chiroptera</taxon>
        <taxon>Yangochiroptera</taxon>
        <taxon>Vespertilionidae</taxon>
        <taxon>Myotis</taxon>
    </lineage>
</organism>
<feature type="region of interest" description="Disordered" evidence="1">
    <location>
        <begin position="71"/>
        <end position="90"/>
    </location>
</feature>
<dbReference type="AlphaFoldDB" id="A0A7J8ANQ4"/>
<sequence length="120" mass="12893">MPPISWKYNFSPDIGRLKGVGLFSQPSPESRSRSRRASSDPTFEISPGPAAEAPREAPRGCCTENLVVHELPTTPSPLPESKALPSSQEQTHCHVAITPMTLGTSYNPGLQDHVFQGPGS</sequence>
<keyword evidence="3" id="KW-1185">Reference proteome</keyword>
<feature type="region of interest" description="Disordered" evidence="1">
    <location>
        <begin position="19"/>
        <end position="59"/>
    </location>
</feature>